<gene>
    <name evidence="1" type="ORF">L6164_028791</name>
</gene>
<organism evidence="1 2">
    <name type="scientific">Bauhinia variegata</name>
    <name type="common">Purple orchid tree</name>
    <name type="synonym">Phanera variegata</name>
    <dbReference type="NCBI Taxonomy" id="167791"/>
    <lineage>
        <taxon>Eukaryota</taxon>
        <taxon>Viridiplantae</taxon>
        <taxon>Streptophyta</taxon>
        <taxon>Embryophyta</taxon>
        <taxon>Tracheophyta</taxon>
        <taxon>Spermatophyta</taxon>
        <taxon>Magnoliopsida</taxon>
        <taxon>eudicotyledons</taxon>
        <taxon>Gunneridae</taxon>
        <taxon>Pentapetalae</taxon>
        <taxon>rosids</taxon>
        <taxon>fabids</taxon>
        <taxon>Fabales</taxon>
        <taxon>Fabaceae</taxon>
        <taxon>Cercidoideae</taxon>
        <taxon>Cercideae</taxon>
        <taxon>Bauhiniinae</taxon>
        <taxon>Bauhinia</taxon>
    </lineage>
</organism>
<dbReference type="Proteomes" id="UP000828941">
    <property type="component" value="Chromosome 12"/>
</dbReference>
<keyword evidence="2" id="KW-1185">Reference proteome</keyword>
<comment type="caution">
    <text evidence="1">The sequence shown here is derived from an EMBL/GenBank/DDBJ whole genome shotgun (WGS) entry which is preliminary data.</text>
</comment>
<accession>A0ACB9L7J4</accession>
<evidence type="ECO:0000313" key="2">
    <source>
        <dbReference type="Proteomes" id="UP000828941"/>
    </source>
</evidence>
<sequence>MLLCVASFSSRGPNEKVPEIMKPDISAPGVNILAAYAPISPPSGLSEDKRSVNYNIISGTSMSCPHVAGVAAYVKSFHPDWSPAAVKSAIMTTAKPMNGSEDKEFAYGSGHVNPVEAVNPGLVYELSRDDYVEMLCNIGYNTSSLRKITGDNSTCGASPDRSLVKDFNYPALAVRVHLLQPFKASFRRTVTNVGFANSTYKANIVASSKINITVVPDVLSFKSLKEKQSFVVTVIGGKTPAKTIISSLLIWTDGTHYVKSSIIVDINIKYF</sequence>
<protein>
    <submittedName>
        <fullName evidence="1">Uncharacterized protein</fullName>
    </submittedName>
</protein>
<reference evidence="1 2" key="1">
    <citation type="journal article" date="2022" name="DNA Res.">
        <title>Chromosomal-level genome assembly of the orchid tree Bauhinia variegata (Leguminosae; Cercidoideae) supports the allotetraploid origin hypothesis of Bauhinia.</title>
        <authorList>
            <person name="Zhong Y."/>
            <person name="Chen Y."/>
            <person name="Zheng D."/>
            <person name="Pang J."/>
            <person name="Liu Y."/>
            <person name="Luo S."/>
            <person name="Meng S."/>
            <person name="Qian L."/>
            <person name="Wei D."/>
            <person name="Dai S."/>
            <person name="Zhou R."/>
        </authorList>
    </citation>
    <scope>NUCLEOTIDE SEQUENCE [LARGE SCALE GENOMIC DNA]</scope>
    <source>
        <strain evidence="1">BV-YZ2020</strain>
    </source>
</reference>
<dbReference type="EMBL" id="CM039437">
    <property type="protein sequence ID" value="KAI4305423.1"/>
    <property type="molecule type" value="Genomic_DNA"/>
</dbReference>
<proteinExistence type="predicted"/>
<name>A0ACB9L7J4_BAUVA</name>
<evidence type="ECO:0000313" key="1">
    <source>
        <dbReference type="EMBL" id="KAI4305423.1"/>
    </source>
</evidence>